<dbReference type="Pfam" id="PF13923">
    <property type="entry name" value="zf-C3HC4_2"/>
    <property type="match status" value="1"/>
</dbReference>
<dbReference type="Gene3D" id="2.30.130.40">
    <property type="entry name" value="LON domain-like"/>
    <property type="match status" value="1"/>
</dbReference>
<feature type="region of interest" description="Disordered" evidence="5">
    <location>
        <begin position="1"/>
        <end position="43"/>
    </location>
</feature>
<dbReference type="SUPFAM" id="SSF57850">
    <property type="entry name" value="RING/U-box"/>
    <property type="match status" value="2"/>
</dbReference>
<organism evidence="8 9">
    <name type="scientific">Byssochlamys spectabilis</name>
    <name type="common">Paecilomyces variotii</name>
    <dbReference type="NCBI Taxonomy" id="264951"/>
    <lineage>
        <taxon>Eukaryota</taxon>
        <taxon>Fungi</taxon>
        <taxon>Dikarya</taxon>
        <taxon>Ascomycota</taxon>
        <taxon>Pezizomycotina</taxon>
        <taxon>Eurotiomycetes</taxon>
        <taxon>Eurotiomycetidae</taxon>
        <taxon>Eurotiales</taxon>
        <taxon>Thermoascaceae</taxon>
        <taxon>Paecilomyces</taxon>
    </lineage>
</organism>
<feature type="domain" description="Lon N-terminal" evidence="7">
    <location>
        <begin position="313"/>
        <end position="543"/>
    </location>
</feature>
<sequence length="558" mass="62163">MSAQDSNASDFPPTSAARDDVRDDDNVTAQSSSPTPDSTIRTDVLDPYINPAAIVRLIQCPRCNLPLRNPLRLPCGKTHCRSCLPPVWKRPRITYPVDEGREDGFTCWWCESEHALGDCGVDVLAAKVVELFRSVLEGEHAAGQYGGGENRVVVRWRQPGVTGKEEDDIPEEAVVDGSRLRGTYMLVKEGRLKHEALGVTYEPDGEFDESEKAVLEKIKDVTRNELDCQVCYCLILDPLTTPCGHTFCRKCLARILDHSNLCPICRRKISMPPAVSSEPVNGLLSRLLDTFFENQVSARREAAARDEVGLNDGRALPLFVCTLSFPTMPTFLHIFEPRYRLMIRRALENGGRKFGMVAFNHSGSPQGELGRSQFMQYGTVLVIDRFELLPDGRSLVSAVGVSRFKVLEYALVDGYYVGITERVDDVSLAEEERIESTETAAAAVTMPIPEEGGTAEVPLESLSTQQLLQIGLDFVDKRRADSAPWLHRRILTAYGDVPTDAARFAWWLASILPIPEEERYSLLPTTSVRERLKITARWVKKLETITDWSTSTSACAVL</sequence>
<dbReference type="Gene3D" id="1.20.58.1480">
    <property type="match status" value="1"/>
</dbReference>
<evidence type="ECO:0000256" key="2">
    <source>
        <dbReference type="ARBA" id="ARBA00022771"/>
    </source>
</evidence>
<dbReference type="GO" id="GO:0008270">
    <property type="term" value="F:zinc ion binding"/>
    <property type="evidence" value="ECO:0007669"/>
    <property type="project" value="UniProtKB-KW"/>
</dbReference>
<keyword evidence="9" id="KW-1185">Reference proteome</keyword>
<dbReference type="EMBL" id="RCNU01000005">
    <property type="protein sequence ID" value="RWQ95515.1"/>
    <property type="molecule type" value="Genomic_DNA"/>
</dbReference>
<dbReference type="Pfam" id="PF02190">
    <property type="entry name" value="LON_substr_bdg"/>
    <property type="match status" value="1"/>
</dbReference>
<keyword evidence="8" id="KW-0645">Protease</keyword>
<evidence type="ECO:0000313" key="9">
    <source>
        <dbReference type="Proteomes" id="UP000283841"/>
    </source>
</evidence>
<evidence type="ECO:0000256" key="3">
    <source>
        <dbReference type="ARBA" id="ARBA00022833"/>
    </source>
</evidence>
<accession>A0A443HUL6</accession>
<dbReference type="GeneID" id="39595916"/>
<dbReference type="InterPro" id="IPR017907">
    <property type="entry name" value="Znf_RING_CS"/>
</dbReference>
<dbReference type="STRING" id="264951.A0A443HUL6"/>
<dbReference type="GO" id="GO:0061630">
    <property type="term" value="F:ubiquitin protein ligase activity"/>
    <property type="evidence" value="ECO:0007669"/>
    <property type="project" value="TreeGrafter"/>
</dbReference>
<keyword evidence="2 4" id="KW-0863">Zinc-finger</keyword>
<dbReference type="InterPro" id="IPR046336">
    <property type="entry name" value="Lon_prtase_N_sf"/>
</dbReference>
<dbReference type="GO" id="GO:0008233">
    <property type="term" value="F:peptidase activity"/>
    <property type="evidence" value="ECO:0007669"/>
    <property type="project" value="UniProtKB-KW"/>
</dbReference>
<dbReference type="SMART" id="SM00184">
    <property type="entry name" value="RING"/>
    <property type="match status" value="2"/>
</dbReference>
<dbReference type="RefSeq" id="XP_028485160.1">
    <property type="nucleotide sequence ID" value="XM_028626639.1"/>
</dbReference>
<dbReference type="VEuPathDB" id="FungiDB:C8Q69DRAFT_257245"/>
<evidence type="ECO:0000256" key="5">
    <source>
        <dbReference type="SAM" id="MobiDB-lite"/>
    </source>
</evidence>
<dbReference type="CDD" id="cd16514">
    <property type="entry name" value="RING-HC_LONFs_rpt2"/>
    <property type="match status" value="1"/>
</dbReference>
<keyword evidence="1" id="KW-0479">Metal-binding</keyword>
<comment type="caution">
    <text evidence="8">The sequence shown here is derived from an EMBL/GenBank/DDBJ whole genome shotgun (WGS) entry which is preliminary data.</text>
</comment>
<dbReference type="InterPro" id="IPR001841">
    <property type="entry name" value="Znf_RING"/>
</dbReference>
<evidence type="ECO:0000256" key="1">
    <source>
        <dbReference type="ARBA" id="ARBA00022723"/>
    </source>
</evidence>
<dbReference type="Gene3D" id="3.30.40.10">
    <property type="entry name" value="Zinc/RING finger domain, C3HC4 (zinc finger)"/>
    <property type="match status" value="2"/>
</dbReference>
<feature type="compositionally biased region" description="Polar residues" evidence="5">
    <location>
        <begin position="28"/>
        <end position="41"/>
    </location>
</feature>
<keyword evidence="8" id="KW-0378">Hydrolase</keyword>
<dbReference type="PROSITE" id="PS50089">
    <property type="entry name" value="ZF_RING_2"/>
    <property type="match status" value="1"/>
</dbReference>
<name>A0A443HUL6_BYSSP</name>
<dbReference type="PROSITE" id="PS00518">
    <property type="entry name" value="ZF_RING_1"/>
    <property type="match status" value="1"/>
</dbReference>
<reference evidence="8 9" key="1">
    <citation type="journal article" date="2018" name="Front. Microbiol.">
        <title>Genomic and genetic insights into a cosmopolitan fungus, Paecilomyces variotii (Eurotiales).</title>
        <authorList>
            <person name="Urquhart A.S."/>
            <person name="Mondo S.J."/>
            <person name="Makela M.R."/>
            <person name="Hane J.K."/>
            <person name="Wiebenga A."/>
            <person name="He G."/>
            <person name="Mihaltcheva S."/>
            <person name="Pangilinan J."/>
            <person name="Lipzen A."/>
            <person name="Barry K."/>
            <person name="de Vries R.P."/>
            <person name="Grigoriev I.V."/>
            <person name="Idnurm A."/>
        </authorList>
    </citation>
    <scope>NUCLEOTIDE SEQUENCE [LARGE SCALE GENOMIC DNA]</scope>
    <source>
        <strain evidence="8 9">CBS 101075</strain>
    </source>
</reference>
<dbReference type="AlphaFoldDB" id="A0A443HUL6"/>
<dbReference type="PANTHER" id="PTHR23327">
    <property type="entry name" value="RING FINGER PROTEIN 127"/>
    <property type="match status" value="1"/>
</dbReference>
<proteinExistence type="predicted"/>
<dbReference type="GO" id="GO:0006508">
    <property type="term" value="P:proteolysis"/>
    <property type="evidence" value="ECO:0007669"/>
    <property type="project" value="UniProtKB-KW"/>
</dbReference>
<gene>
    <name evidence="8" type="ORF">C8Q69DRAFT_257245</name>
</gene>
<dbReference type="PANTHER" id="PTHR23327:SF42">
    <property type="entry name" value="LON PEPTIDASE N-TERMINAL DOMAIN AND RING FINGER PROTEIN C14F5.10C"/>
    <property type="match status" value="1"/>
</dbReference>
<dbReference type="InterPro" id="IPR013083">
    <property type="entry name" value="Znf_RING/FYVE/PHD"/>
</dbReference>
<evidence type="ECO:0000313" key="8">
    <source>
        <dbReference type="EMBL" id="RWQ95515.1"/>
    </source>
</evidence>
<dbReference type="Proteomes" id="UP000283841">
    <property type="component" value="Unassembled WGS sequence"/>
</dbReference>
<keyword evidence="3" id="KW-0862">Zinc</keyword>
<dbReference type="PROSITE" id="PS51787">
    <property type="entry name" value="LON_N"/>
    <property type="match status" value="1"/>
</dbReference>
<protein>
    <submittedName>
        <fullName evidence="8">Putative ATP-dependent protease</fullName>
    </submittedName>
</protein>
<feature type="domain" description="RING-type" evidence="6">
    <location>
        <begin position="228"/>
        <end position="266"/>
    </location>
</feature>
<evidence type="ECO:0000259" key="6">
    <source>
        <dbReference type="PROSITE" id="PS50089"/>
    </source>
</evidence>
<dbReference type="SUPFAM" id="SSF88697">
    <property type="entry name" value="PUA domain-like"/>
    <property type="match status" value="1"/>
</dbReference>
<evidence type="ECO:0000259" key="7">
    <source>
        <dbReference type="PROSITE" id="PS51787"/>
    </source>
</evidence>
<dbReference type="InterPro" id="IPR003111">
    <property type="entry name" value="Lon_prtase_N"/>
</dbReference>
<dbReference type="SMART" id="SM00464">
    <property type="entry name" value="LON"/>
    <property type="match status" value="1"/>
</dbReference>
<evidence type="ECO:0000256" key="4">
    <source>
        <dbReference type="PROSITE-ProRule" id="PRU00175"/>
    </source>
</evidence>
<dbReference type="InterPro" id="IPR015947">
    <property type="entry name" value="PUA-like_sf"/>
</dbReference>